<protein>
    <recommendedName>
        <fullName evidence="3">DUF559 domain-containing protein</fullName>
    </recommendedName>
</protein>
<comment type="caution">
    <text evidence="1">The sequence shown here is derived from an EMBL/GenBank/DDBJ whole genome shotgun (WGS) entry which is preliminary data.</text>
</comment>
<dbReference type="SUPFAM" id="SSF52980">
    <property type="entry name" value="Restriction endonuclease-like"/>
    <property type="match status" value="1"/>
</dbReference>
<dbReference type="InterPro" id="IPR011335">
    <property type="entry name" value="Restrct_endonuc-II-like"/>
</dbReference>
<gene>
    <name evidence="1" type="ORF">IEZ26_05660</name>
</gene>
<evidence type="ECO:0000313" key="2">
    <source>
        <dbReference type="Proteomes" id="UP000618818"/>
    </source>
</evidence>
<reference evidence="1 2" key="1">
    <citation type="submission" date="2020-09" db="EMBL/GenBank/DDBJ databases">
        <title>novel species in genus Nocardioides.</title>
        <authorList>
            <person name="Zhang G."/>
        </authorList>
    </citation>
    <scope>NUCLEOTIDE SEQUENCE [LARGE SCALE GENOMIC DNA]</scope>
    <source>
        <strain evidence="1 2">KCTC 39551</strain>
    </source>
</reference>
<name>A0ABR8N7G8_9ACTN</name>
<dbReference type="RefSeq" id="WP_191193900.1">
    <property type="nucleotide sequence ID" value="NZ_JACXYZ010000001.1"/>
</dbReference>
<accession>A0ABR8N7G8</accession>
<proteinExistence type="predicted"/>
<evidence type="ECO:0000313" key="1">
    <source>
        <dbReference type="EMBL" id="MBD3924099.1"/>
    </source>
</evidence>
<dbReference type="EMBL" id="JACXYZ010000001">
    <property type="protein sequence ID" value="MBD3924099.1"/>
    <property type="molecule type" value="Genomic_DNA"/>
</dbReference>
<sequence>MAFDPQQPFVRADGLEHGLTQKIMRGPGYRQLFRNVLVSAATPPTALQRVRGAMALQRADAWASHVSAARVKGVPIPTIADEHVSVAHQKLRRHHAGIRAHVGDPSGVVVERGIRVSGDVPMFIELGGQLGLVDLVVVGDWLVRWRGLTPEQLVDACRSSRHRDSRKALAAARLVRRSVDSPMETRLRLLLVLAGLPEPEVNLLIRDELGEVVRRYDLCYPLVRVAVEYDGRLHVEVVARWEDDLERRADMDDDDWRLLVVTGSGIYKDPLRTLRRVHRVLLARGMPGVPALLSDDWRPHFPGHADAA</sequence>
<evidence type="ECO:0008006" key="3">
    <source>
        <dbReference type="Google" id="ProtNLM"/>
    </source>
</evidence>
<organism evidence="1 2">
    <name type="scientific">Nocardioides cavernae</name>
    <dbReference type="NCBI Taxonomy" id="1921566"/>
    <lineage>
        <taxon>Bacteria</taxon>
        <taxon>Bacillati</taxon>
        <taxon>Actinomycetota</taxon>
        <taxon>Actinomycetes</taxon>
        <taxon>Propionibacteriales</taxon>
        <taxon>Nocardioidaceae</taxon>
        <taxon>Nocardioides</taxon>
    </lineage>
</organism>
<keyword evidence="2" id="KW-1185">Reference proteome</keyword>
<dbReference type="Proteomes" id="UP000618818">
    <property type="component" value="Unassembled WGS sequence"/>
</dbReference>